<dbReference type="GO" id="GO:0043880">
    <property type="term" value="F:crotonyl-CoA reductase activity"/>
    <property type="evidence" value="ECO:0007669"/>
    <property type="project" value="UniProtKB-EC"/>
</dbReference>
<dbReference type="SMART" id="SM00829">
    <property type="entry name" value="PKS_ER"/>
    <property type="match status" value="1"/>
</dbReference>
<dbReference type="EMBL" id="FMMM01000012">
    <property type="protein sequence ID" value="SCQ17688.1"/>
    <property type="molecule type" value="Genomic_DNA"/>
</dbReference>
<dbReference type="EC" id="1.3.1.86" evidence="4"/>
<dbReference type="AlphaFoldDB" id="A0A1D3UCA1"/>
<dbReference type="GO" id="GO:0070402">
    <property type="term" value="F:NADPH binding"/>
    <property type="evidence" value="ECO:0007669"/>
    <property type="project" value="TreeGrafter"/>
</dbReference>
<dbReference type="SUPFAM" id="SSF50129">
    <property type="entry name" value="GroES-like"/>
    <property type="match status" value="1"/>
</dbReference>
<evidence type="ECO:0000313" key="5">
    <source>
        <dbReference type="Proteomes" id="UP000182057"/>
    </source>
</evidence>
<dbReference type="Gene3D" id="3.90.180.10">
    <property type="entry name" value="Medium-chain alcohol dehydrogenases, catalytic domain"/>
    <property type="match status" value="1"/>
</dbReference>
<evidence type="ECO:0000256" key="1">
    <source>
        <dbReference type="ARBA" id="ARBA00022857"/>
    </source>
</evidence>
<name>A0A1D3UCA1_TANFO</name>
<dbReference type="PANTHER" id="PTHR48106">
    <property type="entry name" value="QUINONE OXIDOREDUCTASE PIG3-RELATED"/>
    <property type="match status" value="1"/>
</dbReference>
<dbReference type="InterPro" id="IPR036291">
    <property type="entry name" value="NAD(P)-bd_dom_sf"/>
</dbReference>
<dbReference type="Pfam" id="PF08240">
    <property type="entry name" value="ADH_N"/>
    <property type="match status" value="1"/>
</dbReference>
<keyword evidence="2 4" id="KW-0560">Oxidoreductase</keyword>
<dbReference type="CDD" id="cd05188">
    <property type="entry name" value="MDR"/>
    <property type="match status" value="1"/>
</dbReference>
<dbReference type="InterPro" id="IPR011032">
    <property type="entry name" value="GroES-like_sf"/>
</dbReference>
<protein>
    <submittedName>
        <fullName evidence="4">Crotonyl-CoA reductase</fullName>
        <ecNumber evidence="4">1.3.1.86</ecNumber>
    </submittedName>
</protein>
<feature type="domain" description="Enoyl reductase (ER)" evidence="3">
    <location>
        <begin position="29"/>
        <end position="338"/>
    </location>
</feature>
<organism evidence="4 5">
    <name type="scientific">Tannerella forsythia</name>
    <name type="common">Bacteroides forsythus</name>
    <dbReference type="NCBI Taxonomy" id="28112"/>
    <lineage>
        <taxon>Bacteria</taxon>
        <taxon>Pseudomonadati</taxon>
        <taxon>Bacteroidota</taxon>
        <taxon>Bacteroidia</taxon>
        <taxon>Bacteroidales</taxon>
        <taxon>Tannerellaceae</taxon>
        <taxon>Tannerella</taxon>
    </lineage>
</organism>
<dbReference type="GO" id="GO:0016651">
    <property type="term" value="F:oxidoreductase activity, acting on NAD(P)H"/>
    <property type="evidence" value="ECO:0007669"/>
    <property type="project" value="TreeGrafter"/>
</dbReference>
<dbReference type="RefSeq" id="WP_080948523.1">
    <property type="nucleotide sequence ID" value="NZ_CALHNL010000062.1"/>
</dbReference>
<evidence type="ECO:0000313" key="4">
    <source>
        <dbReference type="EMBL" id="SCQ17688.1"/>
    </source>
</evidence>
<dbReference type="SUPFAM" id="SSF51735">
    <property type="entry name" value="NAD(P)-binding Rossmann-fold domains"/>
    <property type="match status" value="1"/>
</dbReference>
<reference evidence="4 5" key="1">
    <citation type="submission" date="2016-09" db="EMBL/GenBank/DDBJ databases">
        <authorList>
            <person name="Capua I."/>
            <person name="De Benedictis P."/>
            <person name="Joannis T."/>
            <person name="Lombin L.H."/>
            <person name="Cattoli G."/>
        </authorList>
    </citation>
    <scope>NUCLEOTIDE SEQUENCE [LARGE SCALE GENOMIC DNA]</scope>
    <source>
        <strain evidence="4 5">UB20</strain>
    </source>
</reference>
<accession>A0A1D3UCA1</accession>
<gene>
    <name evidence="4" type="primary">ccrA2</name>
    <name evidence="4" type="ORF">TFUB20_00085</name>
</gene>
<dbReference type="InterPro" id="IPR013154">
    <property type="entry name" value="ADH-like_N"/>
</dbReference>
<keyword evidence="1" id="KW-0521">NADP</keyword>
<sequence length="373" mass="42115">MKTVAICNSCMQDIACDSFFDEFLIDEHKLTVSLLEVPDPDFTSLFTSHSVVVKVQAFSCNYRDRSLMHYLGEQCIALSGNQKYFYSPVGSEFVGQVVKVGSEVRSLRPGDRVMSDNSYPFKPDGSIGGVSTNFASQRLLLLSEHQLIKVPDTMSDEVAAAFSLSAQTAYSMVRKADLKDGDNVLITALTSNTSLAIVERLKSCNANINIYGMSSKAISLRKYIKEWGLKDIYLPPFLQDDQFGENNCIDKKFDVIFDPFIDLYFMDLLNHINFNSKYIFCGFYQQHPSYKGMKVLPRNSLSTIYGSCIMYNISLIGNCLGGREDLEKALSDFSDGRFCMNIDSVYTGNQLVEFFQKSFLKERIGKVVYKYMD</sequence>
<dbReference type="PANTHER" id="PTHR48106:SF18">
    <property type="entry name" value="QUINONE OXIDOREDUCTASE PIG3"/>
    <property type="match status" value="1"/>
</dbReference>
<evidence type="ECO:0000259" key="3">
    <source>
        <dbReference type="SMART" id="SM00829"/>
    </source>
</evidence>
<evidence type="ECO:0000256" key="2">
    <source>
        <dbReference type="ARBA" id="ARBA00023002"/>
    </source>
</evidence>
<dbReference type="InterPro" id="IPR020843">
    <property type="entry name" value="ER"/>
</dbReference>
<dbReference type="Proteomes" id="UP000182057">
    <property type="component" value="Unassembled WGS sequence"/>
</dbReference>
<proteinExistence type="predicted"/>